<dbReference type="InterPro" id="IPR011811">
    <property type="entry name" value="Peptidase_S51_cyanophycinase"/>
</dbReference>
<name>A0A1E7WCB2_9BURK</name>
<dbReference type="AlphaFoldDB" id="A0A1E7WCB2"/>
<keyword evidence="9" id="KW-0732">Signal</keyword>
<accession>A0A1E7WCB2</accession>
<comment type="catalytic activity">
    <reaction evidence="1">
        <text>[L-4-(L-arginin-2-N-yl)aspartate](n) + H2O = [L-4-(L-arginin-2-N-yl)aspartate](n-1) + L-4-(L-arginin-2-N-yl)aspartate</text>
        <dbReference type="Rhea" id="RHEA:12845"/>
        <dbReference type="Rhea" id="RHEA-COMP:13728"/>
        <dbReference type="Rhea" id="RHEA-COMP:13734"/>
        <dbReference type="ChEBI" id="CHEBI:15377"/>
        <dbReference type="ChEBI" id="CHEBI:137986"/>
        <dbReference type="ChEBI" id="CHEBI:137991"/>
        <dbReference type="EC" id="3.4.15.6"/>
    </reaction>
</comment>
<organism evidence="10 11">
    <name type="scientific">Duganella phyllosphaerae</name>
    <dbReference type="NCBI Taxonomy" id="762836"/>
    <lineage>
        <taxon>Bacteria</taxon>
        <taxon>Pseudomonadati</taxon>
        <taxon>Pseudomonadota</taxon>
        <taxon>Betaproteobacteria</taxon>
        <taxon>Burkholderiales</taxon>
        <taxon>Oxalobacteraceae</taxon>
        <taxon>Telluria group</taxon>
        <taxon>Duganella</taxon>
    </lineage>
</organism>
<feature type="chain" id="PRO_5009206756" description="Cyanophycinase" evidence="9">
    <location>
        <begin position="24"/>
        <end position="420"/>
    </location>
</feature>
<proteinExistence type="inferred from homology"/>
<keyword evidence="8" id="KW-0720">Serine protease</keyword>
<dbReference type="SUPFAM" id="SSF52317">
    <property type="entry name" value="Class I glutamine amidotransferase-like"/>
    <property type="match status" value="1"/>
</dbReference>
<dbReference type="InterPro" id="IPR029062">
    <property type="entry name" value="Class_I_gatase-like"/>
</dbReference>
<sequence>MFSLRLRTLFQAALLAALPLAQAAAPAAPAATNAATAPQGSLVIVGGGLKADNAEIWQRIVTLAGGPGARIAVLPSASANPERAGQWISERLNSYGAAAFVVPLSVRLADTDFRKVAEDAELASAVRSAGGVFFPGGDQSRITEALVRADGSRTAVLDAVWDVYRRGGVVAGDSAGAAIMSSTMFYAPNSVLATLRSGVADGRDIAPGLGFIGDDVFVDQHLLVRGRFARMIPAMLKKGYKVGLGIDENTAMVVDRRRQVEIIGVKGALLIDLTHATTDSARAGFNVSNAVLSYLDRGDRYDLATHTFTPAPEKAGGRLADGRELARQPVYSSDILGRNAVVELMENLVNNHENEAIGIATSGREMGEGVQPPAFQFTFRKTPDSVAYLKPETHNYSILNLRLDIRQLDAASEPVPVLSN</sequence>
<evidence type="ECO:0000256" key="5">
    <source>
        <dbReference type="ARBA" id="ARBA00015719"/>
    </source>
</evidence>
<dbReference type="PATRIC" id="fig|762836.4.peg.4645"/>
<evidence type="ECO:0000256" key="8">
    <source>
        <dbReference type="ARBA" id="ARBA00022825"/>
    </source>
</evidence>
<evidence type="ECO:0000256" key="3">
    <source>
        <dbReference type="ARBA" id="ARBA00006534"/>
    </source>
</evidence>
<comment type="function">
    <text evidence="2">Exopeptidase that catalyzes the hydrolytic cleavage of multi-L-arginyl-poly-L-aspartic acid (cyanophycin; a water-insoluble reserve polymer) into aspartate-arginine dipeptides.</text>
</comment>
<evidence type="ECO:0000256" key="6">
    <source>
        <dbReference type="ARBA" id="ARBA00022670"/>
    </source>
</evidence>
<dbReference type="GO" id="GO:0004180">
    <property type="term" value="F:carboxypeptidase activity"/>
    <property type="evidence" value="ECO:0007669"/>
    <property type="project" value="UniProtKB-KW"/>
</dbReference>
<comment type="caution">
    <text evidence="10">The sequence shown here is derived from an EMBL/GenBank/DDBJ whole genome shotgun (WGS) entry which is preliminary data.</text>
</comment>
<dbReference type="RefSeq" id="WP_307188205.1">
    <property type="nucleotide sequence ID" value="NZ_LROM01000131.1"/>
</dbReference>
<keyword evidence="6" id="KW-0645">Protease</keyword>
<dbReference type="PANTHER" id="PTHR36175">
    <property type="entry name" value="CYANOPHYCINASE"/>
    <property type="match status" value="1"/>
</dbReference>
<evidence type="ECO:0000256" key="4">
    <source>
        <dbReference type="ARBA" id="ARBA00013115"/>
    </source>
</evidence>
<protein>
    <recommendedName>
        <fullName evidence="5">Cyanophycinase</fullName>
        <ecNumber evidence="4">3.4.15.6</ecNumber>
    </recommendedName>
</protein>
<keyword evidence="11" id="KW-1185">Reference proteome</keyword>
<reference evidence="11" key="1">
    <citation type="journal article" date="2016" name="Front. Microbiol.">
        <title>Molecular Keys to the Janthinobacterium and Duganella spp. Interaction with the Plant Pathogen Fusarium graminearum.</title>
        <authorList>
            <person name="Haack F.S."/>
            <person name="Poehlein A."/>
            <person name="Kroger C."/>
            <person name="Voigt C.A."/>
            <person name="Piepenbring M."/>
            <person name="Bode H.B."/>
            <person name="Daniel R."/>
            <person name="Schafer W."/>
            <person name="Streit W.R."/>
        </authorList>
    </citation>
    <scope>NUCLEOTIDE SEQUENCE [LARGE SCALE GENOMIC DNA]</scope>
    <source>
        <strain evidence="11">T54</strain>
    </source>
</reference>
<dbReference type="InterPro" id="IPR005320">
    <property type="entry name" value="Peptidase_S51"/>
</dbReference>
<dbReference type="Gene3D" id="3.40.50.880">
    <property type="match status" value="1"/>
</dbReference>
<dbReference type="Pfam" id="PF03575">
    <property type="entry name" value="Peptidase_S51"/>
    <property type="match status" value="1"/>
</dbReference>
<dbReference type="NCBIfam" id="TIGR02069">
    <property type="entry name" value="cyanophycinase"/>
    <property type="match status" value="1"/>
</dbReference>
<dbReference type="PANTHER" id="PTHR36175:SF1">
    <property type="entry name" value="CYANOPHYCINASE"/>
    <property type="match status" value="1"/>
</dbReference>
<dbReference type="CDD" id="cd03145">
    <property type="entry name" value="GAT1_cyanophycinase"/>
    <property type="match status" value="1"/>
</dbReference>
<keyword evidence="7 10" id="KW-0378">Hydrolase</keyword>
<dbReference type="GO" id="GO:0008236">
    <property type="term" value="F:serine-type peptidase activity"/>
    <property type="evidence" value="ECO:0007669"/>
    <property type="project" value="UniProtKB-KW"/>
</dbReference>
<evidence type="ECO:0000256" key="1">
    <source>
        <dbReference type="ARBA" id="ARBA00001092"/>
    </source>
</evidence>
<evidence type="ECO:0000256" key="7">
    <source>
        <dbReference type="ARBA" id="ARBA00022801"/>
    </source>
</evidence>
<dbReference type="Proteomes" id="UP000175989">
    <property type="component" value="Unassembled WGS sequence"/>
</dbReference>
<feature type="signal peptide" evidence="9">
    <location>
        <begin position="1"/>
        <end position="23"/>
    </location>
</feature>
<gene>
    <name evidence="10" type="primary">cphE_3</name>
    <name evidence="10" type="ORF">DUPY_45160</name>
</gene>
<evidence type="ECO:0000313" key="10">
    <source>
        <dbReference type="EMBL" id="OEZ94563.1"/>
    </source>
</evidence>
<comment type="similarity">
    <text evidence="3">Belongs to the peptidase S51 family.</text>
</comment>
<dbReference type="GO" id="GO:0006508">
    <property type="term" value="P:proteolysis"/>
    <property type="evidence" value="ECO:0007669"/>
    <property type="project" value="UniProtKB-KW"/>
</dbReference>
<evidence type="ECO:0000256" key="9">
    <source>
        <dbReference type="SAM" id="SignalP"/>
    </source>
</evidence>
<keyword evidence="10" id="KW-0121">Carboxypeptidase</keyword>
<dbReference type="GO" id="GO:0008241">
    <property type="term" value="F:peptidyl-dipeptidase activity"/>
    <property type="evidence" value="ECO:0007669"/>
    <property type="project" value="UniProtKB-EC"/>
</dbReference>
<evidence type="ECO:0000313" key="11">
    <source>
        <dbReference type="Proteomes" id="UP000175989"/>
    </source>
</evidence>
<evidence type="ECO:0000256" key="2">
    <source>
        <dbReference type="ARBA" id="ARBA00002039"/>
    </source>
</evidence>
<dbReference type="EMBL" id="LROM01000131">
    <property type="protein sequence ID" value="OEZ94563.1"/>
    <property type="molecule type" value="Genomic_DNA"/>
</dbReference>
<dbReference type="EC" id="3.4.15.6" evidence="4"/>